<dbReference type="GO" id="GO:0043161">
    <property type="term" value="P:proteasome-mediated ubiquitin-dependent protein catabolic process"/>
    <property type="evidence" value="ECO:0007669"/>
    <property type="project" value="TreeGrafter"/>
</dbReference>
<name>A0AAW1XGM2_RUBAR</name>
<dbReference type="GO" id="GO:0005829">
    <property type="term" value="C:cytosol"/>
    <property type="evidence" value="ECO:0007669"/>
    <property type="project" value="TreeGrafter"/>
</dbReference>
<dbReference type="GO" id="GO:0005634">
    <property type="term" value="C:nucleus"/>
    <property type="evidence" value="ECO:0007669"/>
    <property type="project" value="TreeGrafter"/>
</dbReference>
<evidence type="ECO:0000313" key="3">
    <source>
        <dbReference type="Proteomes" id="UP001457282"/>
    </source>
</evidence>
<dbReference type="EMBL" id="JBEDUW010000004">
    <property type="protein sequence ID" value="KAK9935366.1"/>
    <property type="molecule type" value="Genomic_DNA"/>
</dbReference>
<dbReference type="InterPro" id="IPR015915">
    <property type="entry name" value="Kelch-typ_b-propeller"/>
</dbReference>
<evidence type="ECO:0000313" key="2">
    <source>
        <dbReference type="EMBL" id="KAK9935366.1"/>
    </source>
</evidence>
<sequence length="387" mass="42842">MAKPNYKQKQMNKVVEDEAPLYGDVLESVLSKLHLIHLLTACHVSKSWNRAVSSSLRSSSNNRTRIKPWLIVHTQTTRFPYVLSARAYDPASHVWLDIVPTPPINYISAPIRSSHSSLLYMLSPSKLAFSVDALHLEWHHADSAPLVWRTDPIVAMVGHRVVVAGGACDYEDDPLAVEIYDAKTRTWDACDSMPAIFKDSAASTWLSVAADETRIYVTDKCSGVTYSFDPESKTWFGPYYLCPDRTVFSSVIGFANGNLILAGVVGEAEDVKGVKLWEVKVSDDESLELKKIIGEMPEMMLEKLKGESDCEPSIGISCMGSLVCLHNSADPSEMILCEIENRGCRWTSIRNEVASDGTRTQRMVVTCTNVGLPDMQKAVQVGALKIL</sequence>
<organism evidence="2 3">
    <name type="scientific">Rubus argutus</name>
    <name type="common">Southern blackberry</name>
    <dbReference type="NCBI Taxonomy" id="59490"/>
    <lineage>
        <taxon>Eukaryota</taxon>
        <taxon>Viridiplantae</taxon>
        <taxon>Streptophyta</taxon>
        <taxon>Embryophyta</taxon>
        <taxon>Tracheophyta</taxon>
        <taxon>Spermatophyta</taxon>
        <taxon>Magnoliopsida</taxon>
        <taxon>eudicotyledons</taxon>
        <taxon>Gunneridae</taxon>
        <taxon>Pentapetalae</taxon>
        <taxon>rosids</taxon>
        <taxon>fabids</taxon>
        <taxon>Rosales</taxon>
        <taxon>Rosaceae</taxon>
        <taxon>Rosoideae</taxon>
        <taxon>Rosoideae incertae sedis</taxon>
        <taxon>Rubus</taxon>
    </lineage>
</organism>
<gene>
    <name evidence="2" type="ORF">M0R45_022469</name>
</gene>
<dbReference type="Proteomes" id="UP001457282">
    <property type="component" value="Unassembled WGS sequence"/>
</dbReference>
<feature type="domain" description="F-box" evidence="1">
    <location>
        <begin position="24"/>
        <end position="55"/>
    </location>
</feature>
<dbReference type="Pfam" id="PF00646">
    <property type="entry name" value="F-box"/>
    <property type="match status" value="1"/>
</dbReference>
<evidence type="ECO:0000259" key="1">
    <source>
        <dbReference type="Pfam" id="PF00646"/>
    </source>
</evidence>
<dbReference type="AlphaFoldDB" id="A0AAW1XGM2"/>
<accession>A0AAW1XGM2</accession>
<dbReference type="InterPro" id="IPR036047">
    <property type="entry name" value="F-box-like_dom_sf"/>
</dbReference>
<protein>
    <recommendedName>
        <fullName evidence="1">F-box domain-containing protein</fullName>
    </recommendedName>
</protein>
<comment type="caution">
    <text evidence="2">The sequence shown here is derived from an EMBL/GenBank/DDBJ whole genome shotgun (WGS) entry which is preliminary data.</text>
</comment>
<dbReference type="PANTHER" id="PTHR24414:SF44">
    <property type="entry name" value="F-BOX DOMAIN-CONTAINING PROTEIN"/>
    <property type="match status" value="1"/>
</dbReference>
<dbReference type="Gene3D" id="2.120.10.80">
    <property type="entry name" value="Kelch-type beta propeller"/>
    <property type="match status" value="1"/>
</dbReference>
<reference evidence="2 3" key="1">
    <citation type="journal article" date="2023" name="G3 (Bethesda)">
        <title>A chromosome-length genome assembly and annotation of blackberry (Rubus argutus, cv. 'Hillquist').</title>
        <authorList>
            <person name="Bruna T."/>
            <person name="Aryal R."/>
            <person name="Dudchenko O."/>
            <person name="Sargent D.J."/>
            <person name="Mead D."/>
            <person name="Buti M."/>
            <person name="Cavallini A."/>
            <person name="Hytonen T."/>
            <person name="Andres J."/>
            <person name="Pham M."/>
            <person name="Weisz D."/>
            <person name="Mascagni F."/>
            <person name="Usai G."/>
            <person name="Natali L."/>
            <person name="Bassil N."/>
            <person name="Fernandez G.E."/>
            <person name="Lomsadze A."/>
            <person name="Armour M."/>
            <person name="Olukolu B."/>
            <person name="Poorten T."/>
            <person name="Britton C."/>
            <person name="Davik J."/>
            <person name="Ashrafi H."/>
            <person name="Aiden E.L."/>
            <person name="Borodovsky M."/>
            <person name="Worthington M."/>
        </authorList>
    </citation>
    <scope>NUCLEOTIDE SEQUENCE [LARGE SCALE GENOMIC DNA]</scope>
    <source>
        <strain evidence="2">PI 553951</strain>
    </source>
</reference>
<dbReference type="InterPro" id="IPR050354">
    <property type="entry name" value="F-box/kelch-repeat_ARATH"/>
</dbReference>
<dbReference type="PANTHER" id="PTHR24414">
    <property type="entry name" value="F-BOX/KELCH-REPEAT PROTEIN SKIP4"/>
    <property type="match status" value="1"/>
</dbReference>
<keyword evidence="3" id="KW-1185">Reference proteome</keyword>
<dbReference type="SUPFAM" id="SSF117281">
    <property type="entry name" value="Kelch motif"/>
    <property type="match status" value="1"/>
</dbReference>
<dbReference type="InterPro" id="IPR001810">
    <property type="entry name" value="F-box_dom"/>
</dbReference>
<proteinExistence type="predicted"/>
<dbReference type="SUPFAM" id="SSF81383">
    <property type="entry name" value="F-box domain"/>
    <property type="match status" value="1"/>
</dbReference>